<feature type="disulfide bond" evidence="1">
    <location>
        <begin position="110"/>
        <end position="119"/>
    </location>
</feature>
<reference evidence="3" key="1">
    <citation type="submission" date="2015-11" db="EMBL/GenBank/DDBJ databases">
        <title>De novo transcriptome assembly of four potential Pierce s Disease insect vectors from Arizona vineyards.</title>
        <authorList>
            <person name="Tassone E.E."/>
        </authorList>
    </citation>
    <scope>NUCLEOTIDE SEQUENCE</scope>
</reference>
<evidence type="ECO:0000259" key="2">
    <source>
        <dbReference type="PROSITE" id="PS50026"/>
    </source>
</evidence>
<comment type="caution">
    <text evidence="1">Lacks conserved residue(s) required for the propagation of feature annotation.</text>
</comment>
<dbReference type="InterPro" id="IPR000742">
    <property type="entry name" value="EGF"/>
</dbReference>
<feature type="non-terminal residue" evidence="3">
    <location>
        <position position="219"/>
    </location>
</feature>
<proteinExistence type="predicted"/>
<dbReference type="SUPFAM" id="SSF57196">
    <property type="entry name" value="EGF/Laminin"/>
    <property type="match status" value="1"/>
</dbReference>
<gene>
    <name evidence="3" type="ORF">g.45831</name>
</gene>
<organism evidence="3">
    <name type="scientific">Cuerna arida</name>
    <dbReference type="NCBI Taxonomy" id="1464854"/>
    <lineage>
        <taxon>Eukaryota</taxon>
        <taxon>Metazoa</taxon>
        <taxon>Ecdysozoa</taxon>
        <taxon>Arthropoda</taxon>
        <taxon>Hexapoda</taxon>
        <taxon>Insecta</taxon>
        <taxon>Pterygota</taxon>
        <taxon>Neoptera</taxon>
        <taxon>Paraneoptera</taxon>
        <taxon>Hemiptera</taxon>
        <taxon>Auchenorrhyncha</taxon>
        <taxon>Membracoidea</taxon>
        <taxon>Cicadellidae</taxon>
        <taxon>Cicadellinae</taxon>
        <taxon>Proconiini</taxon>
        <taxon>Cuerna</taxon>
    </lineage>
</organism>
<dbReference type="PROSITE" id="PS00022">
    <property type="entry name" value="EGF_1"/>
    <property type="match status" value="1"/>
</dbReference>
<protein>
    <recommendedName>
        <fullName evidence="2">EGF-like domain-containing protein</fullName>
    </recommendedName>
</protein>
<accession>A0A1B6FII9</accession>
<feature type="disulfide bond" evidence="1">
    <location>
        <begin position="91"/>
        <end position="108"/>
    </location>
</feature>
<keyword evidence="1" id="KW-1015">Disulfide bond</keyword>
<feature type="domain" description="EGF-like" evidence="2">
    <location>
        <begin position="82"/>
        <end position="120"/>
    </location>
</feature>
<evidence type="ECO:0000256" key="1">
    <source>
        <dbReference type="PROSITE-ProRule" id="PRU00076"/>
    </source>
</evidence>
<dbReference type="EMBL" id="GECZ01019743">
    <property type="protein sequence ID" value="JAS50026.1"/>
    <property type="molecule type" value="Transcribed_RNA"/>
</dbReference>
<dbReference type="PROSITE" id="PS50026">
    <property type="entry name" value="EGF_3"/>
    <property type="match status" value="1"/>
</dbReference>
<sequence>MTSAAKFSVNKLIITVVFYTFLLYGKLSCITLEKCRDDIKCNGGGRFVICAICGYSMEVSTHVCIRPFRNLYHEAHGACKKIVNHCEMEPCSESGTSRSIEGYGTCRCQCKNKYYGNFCEKPGMLDWSSLSGLLKGKKYASGFQLLVEPVISIDTYVTVIITAQTANIGTTKVQLTSGDGKLFALTDKSTVNQKSSPDEDEDYCSTRIKRSLICKYFSK</sequence>
<evidence type="ECO:0000313" key="3">
    <source>
        <dbReference type="EMBL" id="JAS50026.1"/>
    </source>
</evidence>
<keyword evidence="1" id="KW-0245">EGF-like domain</keyword>
<name>A0A1B6FII9_9HEMI</name>
<dbReference type="AlphaFoldDB" id="A0A1B6FII9"/>